<dbReference type="Pfam" id="PF02641">
    <property type="entry name" value="DUF190"/>
    <property type="match status" value="1"/>
</dbReference>
<reference evidence="2" key="1">
    <citation type="journal article" date="2013" name="Appl. Environ. Microbiol.">
        <title>RubisCO Gene Clusters Found in a Metagenome Microarray from Acid Mine Drainage.</title>
        <authorList>
            <person name="Guo X."/>
            <person name="Yin H."/>
            <person name="Cong J."/>
            <person name="Dai Z."/>
            <person name="Liang Y."/>
            <person name="Liu X."/>
        </authorList>
    </citation>
    <scope>NUCLEOTIDE SEQUENCE</scope>
</reference>
<dbReference type="Gene3D" id="3.30.70.120">
    <property type="match status" value="1"/>
</dbReference>
<dbReference type="SUPFAM" id="SSF54913">
    <property type="entry name" value="GlnB-like"/>
    <property type="match status" value="1"/>
</dbReference>
<dbReference type="InterPro" id="IPR011322">
    <property type="entry name" value="N-reg_PII-like_a/b"/>
</dbReference>
<protein>
    <submittedName>
        <fullName evidence="2">Uncharacterized protein</fullName>
    </submittedName>
</protein>
<dbReference type="PANTHER" id="PTHR35983:SF1">
    <property type="entry name" value="UPF0166 PROTEIN TM_0021"/>
    <property type="match status" value="1"/>
</dbReference>
<dbReference type="InterPro" id="IPR003793">
    <property type="entry name" value="UPF0166"/>
</dbReference>
<organism evidence="2">
    <name type="scientific">uncultured bacterium DX-7F-24</name>
    <dbReference type="NCBI Taxonomy" id="1292054"/>
    <lineage>
        <taxon>Bacteria</taxon>
        <taxon>environmental samples</taxon>
    </lineage>
</organism>
<evidence type="ECO:0000313" key="2">
    <source>
        <dbReference type="EMBL" id="AGF34137.1"/>
    </source>
</evidence>
<evidence type="ECO:0000256" key="1">
    <source>
        <dbReference type="ARBA" id="ARBA00010554"/>
    </source>
</evidence>
<dbReference type="PANTHER" id="PTHR35983">
    <property type="entry name" value="UPF0166 PROTEIN TM_0021"/>
    <property type="match status" value="1"/>
</dbReference>
<dbReference type="EMBL" id="JX308285">
    <property type="protein sequence ID" value="AGF34137.1"/>
    <property type="molecule type" value="Genomic_DNA"/>
</dbReference>
<comment type="similarity">
    <text evidence="1">Belongs to the UPF0166 family.</text>
</comment>
<sequence length="113" mass="12820">MKGCYLKFYVQERRRLHGVLAYEWILEKAKAARIHGGSAFQAIAGFGRHGVLHEQHFVELAGDVPVEIGFAVTDEEADRLLQLIRDEHVSVFYVRVPAEFGVINEDLPHVPHT</sequence>
<accession>M1LGZ2</accession>
<proteinExistence type="inferred from homology"/>
<dbReference type="InterPro" id="IPR015867">
    <property type="entry name" value="N-reg_PII/ATP_PRibTrfase_C"/>
</dbReference>
<name>M1LGZ2_9BACT</name>
<dbReference type="AlphaFoldDB" id="M1LGZ2"/>